<proteinExistence type="predicted"/>
<evidence type="ECO:0000256" key="1">
    <source>
        <dbReference type="SAM" id="SignalP"/>
    </source>
</evidence>
<evidence type="ECO:0000313" key="3">
    <source>
        <dbReference type="Proteomes" id="UP000644147"/>
    </source>
</evidence>
<organism evidence="2 3">
    <name type="scientific">Adhaeribacter terrigena</name>
    <dbReference type="NCBI Taxonomy" id="2793070"/>
    <lineage>
        <taxon>Bacteria</taxon>
        <taxon>Pseudomonadati</taxon>
        <taxon>Bacteroidota</taxon>
        <taxon>Cytophagia</taxon>
        <taxon>Cytophagales</taxon>
        <taxon>Hymenobacteraceae</taxon>
        <taxon>Adhaeribacter</taxon>
    </lineage>
</organism>
<reference evidence="2 3" key="1">
    <citation type="submission" date="2020-12" db="EMBL/GenBank/DDBJ databases">
        <title>Bacterial novel species Adhaeribacter sp. BT258 isolated from soil.</title>
        <authorList>
            <person name="Jung H.-Y."/>
        </authorList>
    </citation>
    <scope>NUCLEOTIDE SEQUENCE [LARGE SCALE GENOMIC DNA]</scope>
    <source>
        <strain evidence="2 3">BT258</strain>
    </source>
</reference>
<feature type="signal peptide" evidence="1">
    <location>
        <begin position="1"/>
        <end position="19"/>
    </location>
</feature>
<protein>
    <submittedName>
        <fullName evidence="2">WG repeat-containing protein</fullName>
    </submittedName>
</protein>
<evidence type="ECO:0000313" key="2">
    <source>
        <dbReference type="EMBL" id="MBK0402217.1"/>
    </source>
</evidence>
<dbReference type="RefSeq" id="WP_200504931.1">
    <property type="nucleotide sequence ID" value="NZ_JAEHFX010000002.1"/>
</dbReference>
<name>A0ABS1BZ74_9BACT</name>
<accession>A0ABS1BZ74</accession>
<dbReference type="Proteomes" id="UP000644147">
    <property type="component" value="Unassembled WGS sequence"/>
</dbReference>
<keyword evidence="1" id="KW-0732">Signal</keyword>
<dbReference type="PANTHER" id="PTHR37841">
    <property type="entry name" value="GLR2918 PROTEIN"/>
    <property type="match status" value="1"/>
</dbReference>
<sequence length="560" mass="64455">MKFFIFLLILFPAFFPAIAQQLIPYNKAGNWGVVNAQRETIIPLQYQEIELRGDFIMARKNTGTDVFNTQGKQIAVIPGKYVYLATVKGKQAAIMPMPQGVEVRYLDGEVVVPIGTYEYIRAVPGGFEIMKNGKYGMVDHNLNEVLPPVYKEIQNYEGWIVPFNGNTTQTILSARTLKKVPCKFTVNRMDFWERGYFVTDKLGLKGLTDTLCNEIVPNKYKYLYVGDHIIHAQKLNDRHDLYKKNGKKLLKDEVLKFENTPAYYLVSTKKKTYFFSKSLKLLRETTFDHVKPGDVQGLFYAKKGNQTAVIDSTAKIIYPFRKEGYQQGYENYALAGPLRGFYSNRFMQQELPSDTMRLIFRNGQEVTVKVQGRFLGMPEKNRIAVIRGEKIGFVDFKGREVIPFVFDYDKKYELMHYGMVRTYTFENNARALMFQNGSNVFIDTTGAVLKDLQPELRSYHKPFANGYKLVYAGEPFNQVGIVNAQEEFVVPLTSEPIQFMADQFLVMSKNQKKALFDLNLKQLTGYKYDMIHNPRLPGLLLVSRDGKTGYINFQGEEFFE</sequence>
<feature type="chain" id="PRO_5046580441" evidence="1">
    <location>
        <begin position="20"/>
        <end position="560"/>
    </location>
</feature>
<dbReference type="EMBL" id="JAEHFX010000002">
    <property type="protein sequence ID" value="MBK0402217.1"/>
    <property type="molecule type" value="Genomic_DNA"/>
</dbReference>
<dbReference type="PANTHER" id="PTHR37841:SF1">
    <property type="entry name" value="DUF3298 DOMAIN-CONTAINING PROTEIN"/>
    <property type="match status" value="1"/>
</dbReference>
<dbReference type="InterPro" id="IPR032774">
    <property type="entry name" value="WG_beta_rep"/>
</dbReference>
<comment type="caution">
    <text evidence="2">The sequence shown here is derived from an EMBL/GenBank/DDBJ whole genome shotgun (WGS) entry which is preliminary data.</text>
</comment>
<dbReference type="Pfam" id="PF14903">
    <property type="entry name" value="WG_beta_rep"/>
    <property type="match status" value="2"/>
</dbReference>
<keyword evidence="3" id="KW-1185">Reference proteome</keyword>
<gene>
    <name evidence="2" type="ORF">I5M27_04430</name>
</gene>